<dbReference type="AlphaFoldDB" id="A0A3A5H7L4"/>
<evidence type="ECO:0000313" key="1">
    <source>
        <dbReference type="EMBL" id="RJS45395.1"/>
    </source>
</evidence>
<dbReference type="Proteomes" id="UP000276542">
    <property type="component" value="Unassembled WGS sequence"/>
</dbReference>
<evidence type="ECO:0000313" key="2">
    <source>
        <dbReference type="Proteomes" id="UP000276542"/>
    </source>
</evidence>
<keyword evidence="2" id="KW-1185">Reference proteome</keyword>
<dbReference type="RefSeq" id="WP_120059295.1">
    <property type="nucleotide sequence ID" value="NZ_QYRP01000002.1"/>
</dbReference>
<proteinExistence type="predicted"/>
<comment type="caution">
    <text evidence="1">The sequence shown here is derived from an EMBL/GenBank/DDBJ whole genome shotgun (WGS) entry which is preliminary data.</text>
</comment>
<reference evidence="2" key="1">
    <citation type="submission" date="2018-09" db="EMBL/GenBank/DDBJ databases">
        <authorList>
            <person name="Zhu H."/>
        </authorList>
    </citation>
    <scope>NUCLEOTIDE SEQUENCE [LARGE SCALE GENOMIC DNA]</scope>
    <source>
        <strain evidence="2">K1W22B-1</strain>
    </source>
</reference>
<accession>A0A3A5H7L4</accession>
<protein>
    <submittedName>
        <fullName evidence="1">Uncharacterized protein</fullName>
    </submittedName>
</protein>
<sequence length="136" mass="14872">MTSWEQPQLAGALAAMRQFLDDDLEVSQRAAVLNDAEASDDVVAAFLAALPRDELVRALASCERPGVLAVWAYSIGRLFRRVVAENPWVSDETLVQLAADYDEAVSAAAYRALVDRAADRESLESGTMGVEDFRRP</sequence>
<gene>
    <name evidence="1" type="ORF">D4739_03615</name>
</gene>
<dbReference type="EMBL" id="QYRP01000002">
    <property type="protein sequence ID" value="RJS45395.1"/>
    <property type="molecule type" value="Genomic_DNA"/>
</dbReference>
<organism evidence="1 2">
    <name type="scientific">Nocardioides cavernaquae</name>
    <dbReference type="NCBI Taxonomy" id="2321396"/>
    <lineage>
        <taxon>Bacteria</taxon>
        <taxon>Bacillati</taxon>
        <taxon>Actinomycetota</taxon>
        <taxon>Actinomycetes</taxon>
        <taxon>Propionibacteriales</taxon>
        <taxon>Nocardioidaceae</taxon>
        <taxon>Nocardioides</taxon>
    </lineage>
</organism>
<name>A0A3A5H7L4_9ACTN</name>